<keyword evidence="27" id="KW-1185">Reference proteome</keyword>
<evidence type="ECO:0000256" key="14">
    <source>
        <dbReference type="ARBA" id="ARBA00022840"/>
    </source>
</evidence>
<dbReference type="GO" id="GO:0005681">
    <property type="term" value="C:spliceosomal complex"/>
    <property type="evidence" value="ECO:0007669"/>
    <property type="project" value="UniProtKB-KW"/>
</dbReference>
<protein>
    <recommendedName>
        <fullName evidence="20">Serine/threonine-protein kinase PRP4 homolog</fullName>
        <ecNumber evidence="3">2.7.11.1</ecNumber>
    </recommendedName>
    <alternativeName>
        <fullName evidence="21">PRP4 pre-mRNA-processing factor 4 homolog</fullName>
    </alternativeName>
</protein>
<evidence type="ECO:0000256" key="2">
    <source>
        <dbReference type="ARBA" id="ARBA00004629"/>
    </source>
</evidence>
<dbReference type="GO" id="GO:0045292">
    <property type="term" value="P:mRNA cis splicing, via spliceosome"/>
    <property type="evidence" value="ECO:0007669"/>
    <property type="project" value="InterPro"/>
</dbReference>
<feature type="compositionally biased region" description="Basic and acidic residues" evidence="25">
    <location>
        <begin position="219"/>
        <end position="250"/>
    </location>
</feature>
<dbReference type="Gene3D" id="1.10.510.10">
    <property type="entry name" value="Transferase(Phosphotransferase) domain 1"/>
    <property type="match status" value="1"/>
</dbReference>
<dbReference type="EC" id="2.7.11.1" evidence="3"/>
<dbReference type="GO" id="GO:0000776">
    <property type="term" value="C:kinetochore"/>
    <property type="evidence" value="ECO:0007669"/>
    <property type="project" value="UniProtKB-KW"/>
</dbReference>
<evidence type="ECO:0000256" key="20">
    <source>
        <dbReference type="ARBA" id="ARBA00023637"/>
    </source>
</evidence>
<evidence type="ECO:0000259" key="26">
    <source>
        <dbReference type="PROSITE" id="PS50011"/>
    </source>
</evidence>
<evidence type="ECO:0000256" key="25">
    <source>
        <dbReference type="SAM" id="MobiDB-lite"/>
    </source>
</evidence>
<keyword evidence="7" id="KW-0597">Phosphoprotein</keyword>
<comment type="subcellular location">
    <subcellularLocation>
        <location evidence="2">Chromosome</location>
        <location evidence="2">Centromere</location>
        <location evidence="2">Kinetochore</location>
    </subcellularLocation>
    <subcellularLocation>
        <location evidence="1">Nucleus</location>
    </subcellularLocation>
</comment>
<evidence type="ECO:0000256" key="9">
    <source>
        <dbReference type="ARBA" id="ARBA00022679"/>
    </source>
</evidence>
<dbReference type="GO" id="GO:0005524">
    <property type="term" value="F:ATP binding"/>
    <property type="evidence" value="ECO:0007669"/>
    <property type="project" value="UniProtKB-KW"/>
</dbReference>
<evidence type="ECO:0000256" key="4">
    <source>
        <dbReference type="ARBA" id="ARBA00022454"/>
    </source>
</evidence>
<comment type="catalytic activity">
    <reaction evidence="23">
        <text>L-threonyl-[protein] + ATP = O-phospho-L-threonyl-[protein] + ADP + H(+)</text>
        <dbReference type="Rhea" id="RHEA:46608"/>
        <dbReference type="Rhea" id="RHEA-COMP:11060"/>
        <dbReference type="Rhea" id="RHEA-COMP:11605"/>
        <dbReference type="ChEBI" id="CHEBI:15378"/>
        <dbReference type="ChEBI" id="CHEBI:30013"/>
        <dbReference type="ChEBI" id="CHEBI:30616"/>
        <dbReference type="ChEBI" id="CHEBI:61977"/>
        <dbReference type="ChEBI" id="CHEBI:456216"/>
        <dbReference type="EC" id="2.7.11.1"/>
    </reaction>
    <physiologicalReaction direction="left-to-right" evidence="23">
        <dbReference type="Rhea" id="RHEA:46609"/>
    </physiologicalReaction>
</comment>
<evidence type="ECO:0000256" key="12">
    <source>
        <dbReference type="ARBA" id="ARBA00022777"/>
    </source>
</evidence>
<keyword evidence="13" id="KW-0995">Kinetochore</keyword>
<dbReference type="WBParaSite" id="maker-uti_cns_0015690-snap-gene-0.2-mRNA-1">
    <property type="protein sequence ID" value="maker-uti_cns_0015690-snap-gene-0.2-mRNA-1"/>
    <property type="gene ID" value="maker-uti_cns_0015690-snap-gene-0.2"/>
</dbReference>
<keyword evidence="12" id="KW-0418">Kinase</keyword>
<evidence type="ECO:0000256" key="21">
    <source>
        <dbReference type="ARBA" id="ARBA00031858"/>
    </source>
</evidence>
<dbReference type="PROSITE" id="PS50011">
    <property type="entry name" value="PROTEIN_KINASE_DOM"/>
    <property type="match status" value="1"/>
</dbReference>
<dbReference type="InterPro" id="IPR000719">
    <property type="entry name" value="Prot_kinase_dom"/>
</dbReference>
<evidence type="ECO:0000313" key="27">
    <source>
        <dbReference type="Proteomes" id="UP000095280"/>
    </source>
</evidence>
<comment type="catalytic activity">
    <reaction evidence="24">
        <text>L-seryl-[protein] + ATP = O-phospho-L-seryl-[protein] + ADP + H(+)</text>
        <dbReference type="Rhea" id="RHEA:17989"/>
        <dbReference type="Rhea" id="RHEA-COMP:9863"/>
        <dbReference type="Rhea" id="RHEA-COMP:11604"/>
        <dbReference type="ChEBI" id="CHEBI:15378"/>
        <dbReference type="ChEBI" id="CHEBI:29999"/>
        <dbReference type="ChEBI" id="CHEBI:30616"/>
        <dbReference type="ChEBI" id="CHEBI:83421"/>
        <dbReference type="ChEBI" id="CHEBI:456216"/>
        <dbReference type="EC" id="2.7.11.1"/>
    </reaction>
    <physiologicalReaction direction="left-to-right" evidence="24">
        <dbReference type="Rhea" id="RHEA:17990"/>
    </physiologicalReaction>
</comment>
<dbReference type="Proteomes" id="UP000095280">
    <property type="component" value="Unplaced"/>
</dbReference>
<evidence type="ECO:0000256" key="10">
    <source>
        <dbReference type="ARBA" id="ARBA00022728"/>
    </source>
</evidence>
<evidence type="ECO:0000256" key="7">
    <source>
        <dbReference type="ARBA" id="ARBA00022553"/>
    </source>
</evidence>
<keyword evidence="10" id="KW-0747">Spliceosome</keyword>
<evidence type="ECO:0000256" key="11">
    <source>
        <dbReference type="ARBA" id="ARBA00022741"/>
    </source>
</evidence>
<keyword evidence="18" id="KW-0539">Nucleus</keyword>
<keyword evidence="4" id="KW-0158">Chromosome</keyword>
<evidence type="ECO:0000313" key="28">
    <source>
        <dbReference type="WBParaSite" id="maker-uti_cns_0015690-snap-gene-0.2-mRNA-1"/>
    </source>
</evidence>
<evidence type="ECO:0000256" key="1">
    <source>
        <dbReference type="ARBA" id="ARBA00004123"/>
    </source>
</evidence>
<feature type="compositionally biased region" description="Basic and acidic residues" evidence="25">
    <location>
        <begin position="262"/>
        <end position="271"/>
    </location>
</feature>
<proteinExistence type="inferred from homology"/>
<feature type="compositionally biased region" description="Gly residues" evidence="25">
    <location>
        <begin position="336"/>
        <end position="345"/>
    </location>
</feature>
<evidence type="ECO:0000256" key="3">
    <source>
        <dbReference type="ARBA" id="ARBA00012513"/>
    </source>
</evidence>
<dbReference type="PANTHER" id="PTHR24058:SF103">
    <property type="entry name" value="SERINE_THREONINE-PROTEIN KINASE PRP4 HOMOLOG"/>
    <property type="match status" value="1"/>
</dbReference>
<dbReference type="FunFam" id="3.30.200.20:FF:000123">
    <property type="entry name" value="serine/threonine-protein kinase PRP4 homolog"/>
    <property type="match status" value="1"/>
</dbReference>
<dbReference type="FunFam" id="1.10.510.10:FF:000078">
    <property type="entry name" value="Serine/threonine-protein kinase PRP4 homolog"/>
    <property type="match status" value="1"/>
</dbReference>
<evidence type="ECO:0000256" key="15">
    <source>
        <dbReference type="ARBA" id="ARBA00022843"/>
    </source>
</evidence>
<keyword evidence="17" id="KW-0508">mRNA splicing</keyword>
<evidence type="ECO:0000256" key="16">
    <source>
        <dbReference type="ARBA" id="ARBA00022990"/>
    </source>
</evidence>
<dbReference type="PANTHER" id="PTHR24058">
    <property type="entry name" value="DUAL SPECIFICITY PROTEIN KINASE"/>
    <property type="match status" value="1"/>
</dbReference>
<evidence type="ECO:0000256" key="19">
    <source>
        <dbReference type="ARBA" id="ARBA00023596"/>
    </source>
</evidence>
<dbReference type="InterPro" id="IPR011009">
    <property type="entry name" value="Kinase-like_dom_sf"/>
</dbReference>
<evidence type="ECO:0000256" key="24">
    <source>
        <dbReference type="ARBA" id="ARBA00048977"/>
    </source>
</evidence>
<dbReference type="Pfam" id="PF00069">
    <property type="entry name" value="Pkinase"/>
    <property type="match status" value="1"/>
</dbReference>
<evidence type="ECO:0000256" key="23">
    <source>
        <dbReference type="ARBA" id="ARBA00048659"/>
    </source>
</evidence>
<comment type="subunit">
    <text evidence="22">Interacts with CLK1 C-terminus. Associates with the U5 snRNP and NCOR1 deacetylase complexes. Identified in the spliceosome C complex.</text>
</comment>
<feature type="domain" description="Protein kinase" evidence="26">
    <location>
        <begin position="476"/>
        <end position="795"/>
    </location>
</feature>
<dbReference type="InterPro" id="IPR050494">
    <property type="entry name" value="Ser_Thr_dual-spec_kinase"/>
</dbReference>
<evidence type="ECO:0000256" key="17">
    <source>
        <dbReference type="ARBA" id="ARBA00023187"/>
    </source>
</evidence>
<evidence type="ECO:0000256" key="5">
    <source>
        <dbReference type="ARBA" id="ARBA00022499"/>
    </source>
</evidence>
<evidence type="ECO:0000256" key="13">
    <source>
        <dbReference type="ARBA" id="ARBA00022838"/>
    </source>
</evidence>
<keyword evidence="5" id="KW-1017">Isopeptide bond</keyword>
<dbReference type="SMART" id="SM00220">
    <property type="entry name" value="S_TKc"/>
    <property type="match status" value="1"/>
</dbReference>
<keyword evidence="16" id="KW-0007">Acetylation</keyword>
<keyword evidence="9" id="KW-0808">Transferase</keyword>
<reference evidence="28" key="1">
    <citation type="submission" date="2016-11" db="UniProtKB">
        <authorList>
            <consortium name="WormBaseParasite"/>
        </authorList>
    </citation>
    <scope>IDENTIFICATION</scope>
</reference>
<evidence type="ECO:0000256" key="6">
    <source>
        <dbReference type="ARBA" id="ARBA00022527"/>
    </source>
</evidence>
<keyword evidence="8" id="KW-0507">mRNA processing</keyword>
<keyword evidence="11" id="KW-0547">Nucleotide-binding</keyword>
<keyword evidence="15" id="KW-0832">Ubl conjugation</keyword>
<feature type="compositionally biased region" description="Basic residues" evidence="25">
    <location>
        <begin position="63"/>
        <end position="92"/>
    </location>
</feature>
<feature type="compositionally biased region" description="Basic residues" evidence="25">
    <location>
        <begin position="204"/>
        <end position="218"/>
    </location>
</feature>
<organism evidence="27 28">
    <name type="scientific">Macrostomum lignano</name>
    <dbReference type="NCBI Taxonomy" id="282301"/>
    <lineage>
        <taxon>Eukaryota</taxon>
        <taxon>Metazoa</taxon>
        <taxon>Spiralia</taxon>
        <taxon>Lophotrochozoa</taxon>
        <taxon>Platyhelminthes</taxon>
        <taxon>Rhabditophora</taxon>
        <taxon>Macrostomorpha</taxon>
        <taxon>Macrostomida</taxon>
        <taxon>Macrostomidae</taxon>
        <taxon>Macrostomum</taxon>
    </lineage>
</organism>
<dbReference type="InterPro" id="IPR044092">
    <property type="entry name" value="STKc_PRP4"/>
</dbReference>
<comment type="similarity">
    <text evidence="19">Belongs to the protein kinase superfamily. CMGC Ser/Thr protein kinase family.</text>
</comment>
<sequence>MPTIVNINFGMKVGVGIHCLAYLRHSVMPKASLAMTDSADDKAVDTAAAEPDNPESSTATPSKKQKKEHKKKSEHKKSKKHKKDKSKKKKKDKVREIAASPESRKRKASSSPRPSLAENGAAAANRDGQGIGKVSRRTRSPASPPPRHRQHQRPEQHPEPRRRTRSPLEPSARRRGRSPSPPLDDRNYRGGSRHRPEPPPPPLHQRRRSRSPRPRRRSRSVERRDNFYRQQHRRGDDRDWDRDRDRDGHRQSQSHSRRHERRPSDQDDEFRHRRRKTSKSSDSSDEDDDGNNNSNALAGAEEDEEAIIARRREERRRLLERLQRQQESARSDDKGGGASAAGGSGDVTATASPSTSLPSSTRGADVAGASSSPASSTSGGSSSAGGSPARTNPASAESAATTASTSAAAPAPQLPVSSSAPKFDMFAVDVRISTTDSPAAISAQALAAENHALADNWDDHEGYYRVRVGETLDRRYSVFGFTGQGVFSNVVRARDAGSDNALVAIKIIRNNDLMRKTGMKELQMLKRLNEADKEDRFHCLRLRRDFEHKGHLCMVFEHLGMNLRELLQKYGRDVGLHLSAVHSYSKQLLLALRHLKKCQIIHSDIKPDNILVDENKTTLKLCDFGSALDISETSEGPTPYLVSRFYRAPEIILGVKVDYGIDLWSVAVTIFEIFTGKILFPGKTNNDMMKLFCELKGRFPKKVAKSGAFRQSYFDDQYNLLHVVKDKVTEKEKLVVLKNVTVERDLLRELIGKQQNLSPTEHRKVGQLRDLLDRALTLDPAKRIGIGEALRHAFILCRQHFLSQAVARRSFAADSIVDQRPQLEVVVFGAVVVRVEGAISLVSQPAGQLGSAQTVDIVGHHLQQQDAVQTQQVSQLSGRFVDIFPSIGRWSLLSVTAPRLQAEVAANQSGPLRRWQQLRHPADGVHQAGQAADCEPEPQEDKDFLVHHVGRQDALDRAQVELTNMPQWQVAECQPGKHPSQLPGAAPEQVAGALPAEQRTGETQKANLYLPSGSSSAQQFVEQVQNEQQAAALSHCLGAASSALWFLLLLPLRLQLVRLVVSQQCAIRVVGSAGKPRAPGQVPGSIGEQPFACVLVARVLNFSGKAEHRVRVEAGQTAGGQQPELVRGHGQQGLRQQHDGHPLFSAIFPRPRPFGGHPALDRLEDVLAHNADTSEEQEADAGVLRAQPIGEVLGVNAVRLGRLDAGLGRLGQAKAADGYRVVDEDDVSEEALFAVVDGVMTLVMKSCCGIDAQLMASLVFWYTIWMMSKAKPSRAGDFIWFLSVYEFSMRSIQLVVRPKSRLIPGVAADFPGAVELRLLKLLRLLVSQRRLADWEFLVPGQPVRQHGQKQIESRLNVIDKMRHSFQCANRGEALVEIVQRSLRCRRLNGAIKTADVEHIDGLAYTKVQVSKVQVAQDDAIPVQHHQPAQDLVQQFQRTEKRAQRFALAGAGYPGAVDWHVGAPDVVVVDGVLGEFEVVLVAA</sequence>
<dbReference type="PROSITE" id="PS00108">
    <property type="entry name" value="PROTEIN_KINASE_ST"/>
    <property type="match status" value="1"/>
</dbReference>
<feature type="compositionally biased region" description="Basic and acidic residues" evidence="25">
    <location>
        <begin position="152"/>
        <end position="161"/>
    </location>
</feature>
<keyword evidence="14" id="KW-0067">ATP-binding</keyword>
<dbReference type="SUPFAM" id="SSF56112">
    <property type="entry name" value="Protein kinase-like (PK-like)"/>
    <property type="match status" value="1"/>
</dbReference>
<dbReference type="Gene3D" id="3.30.200.20">
    <property type="entry name" value="Phosphorylase Kinase, domain 1"/>
    <property type="match status" value="1"/>
</dbReference>
<feature type="compositionally biased region" description="Low complexity" evidence="25">
    <location>
        <begin position="346"/>
        <end position="411"/>
    </location>
</feature>
<feature type="compositionally biased region" description="Basic and acidic residues" evidence="25">
    <location>
        <begin position="307"/>
        <end position="335"/>
    </location>
</feature>
<accession>A0A1I8IT31</accession>
<dbReference type="InterPro" id="IPR008271">
    <property type="entry name" value="Ser/Thr_kinase_AS"/>
</dbReference>
<dbReference type="CDD" id="cd14135">
    <property type="entry name" value="STKc_PRP4"/>
    <property type="match status" value="1"/>
</dbReference>
<evidence type="ECO:0000256" key="8">
    <source>
        <dbReference type="ARBA" id="ARBA00022664"/>
    </source>
</evidence>
<keyword evidence="6" id="KW-0723">Serine/threonine-protein kinase</keyword>
<evidence type="ECO:0000256" key="18">
    <source>
        <dbReference type="ARBA" id="ARBA00023242"/>
    </source>
</evidence>
<feature type="region of interest" description="Disordered" evidence="25">
    <location>
        <begin position="974"/>
        <end position="996"/>
    </location>
</feature>
<feature type="region of interest" description="Disordered" evidence="25">
    <location>
        <begin position="38"/>
        <end position="418"/>
    </location>
</feature>
<name>A0A1I8IT31_9PLAT</name>
<evidence type="ECO:0000256" key="22">
    <source>
        <dbReference type="ARBA" id="ARBA00046964"/>
    </source>
</evidence>
<dbReference type="GO" id="GO:0004674">
    <property type="term" value="F:protein serine/threonine kinase activity"/>
    <property type="evidence" value="ECO:0007669"/>
    <property type="project" value="UniProtKB-KW"/>
</dbReference>